<evidence type="ECO:0000313" key="5">
    <source>
        <dbReference type="Proteomes" id="UP000594260"/>
    </source>
</evidence>
<dbReference type="InterPro" id="IPR043592">
    <property type="entry name" value="FMNL_animal"/>
</dbReference>
<dbReference type="InParanoid" id="A0A7M7JUL1"/>
<dbReference type="GO" id="GO:0051015">
    <property type="term" value="F:actin filament binding"/>
    <property type="evidence" value="ECO:0007669"/>
    <property type="project" value="TreeGrafter"/>
</dbReference>
<dbReference type="Gene3D" id="1.25.10.10">
    <property type="entry name" value="Leucine-rich Repeat Variant"/>
    <property type="match status" value="1"/>
</dbReference>
<reference evidence="4" key="1">
    <citation type="submission" date="2021-01" db="UniProtKB">
        <authorList>
            <consortium name="EnsemblMetazoa"/>
        </authorList>
    </citation>
    <scope>IDENTIFICATION</scope>
</reference>
<dbReference type="GO" id="GO:0016477">
    <property type="term" value="P:cell migration"/>
    <property type="evidence" value="ECO:0007669"/>
    <property type="project" value="TreeGrafter"/>
</dbReference>
<evidence type="ECO:0000259" key="3">
    <source>
        <dbReference type="SMART" id="SM01139"/>
    </source>
</evidence>
<feature type="region of interest" description="Disordered" evidence="2">
    <location>
        <begin position="593"/>
        <end position="678"/>
    </location>
</feature>
<dbReference type="GO" id="GO:0005829">
    <property type="term" value="C:cytosol"/>
    <property type="evidence" value="ECO:0007669"/>
    <property type="project" value="TreeGrafter"/>
</dbReference>
<evidence type="ECO:0000313" key="4">
    <source>
        <dbReference type="EnsemblMetazoa" id="XP_022655899"/>
    </source>
</evidence>
<dbReference type="RefSeq" id="XP_022655898.1">
    <property type="nucleotide sequence ID" value="XM_022800163.1"/>
</dbReference>
<dbReference type="GeneID" id="111248224"/>
<dbReference type="RefSeq" id="XP_022655900.1">
    <property type="nucleotide sequence ID" value="XM_022800165.1"/>
</dbReference>
<dbReference type="CTD" id="38131"/>
<feature type="coiled-coil region" evidence="1">
    <location>
        <begin position="530"/>
        <end position="592"/>
    </location>
</feature>
<dbReference type="SMART" id="SM01139">
    <property type="entry name" value="Drf_FH3"/>
    <property type="match status" value="1"/>
</dbReference>
<dbReference type="EnsemblMetazoa" id="XM_022800164">
    <property type="protein sequence ID" value="XP_022655899"/>
    <property type="gene ID" value="LOC111248224"/>
</dbReference>
<feature type="domain" description="Formin FH3" evidence="3">
    <location>
        <begin position="424"/>
        <end position="687"/>
    </location>
</feature>
<feature type="compositionally biased region" description="Polar residues" evidence="2">
    <location>
        <begin position="615"/>
        <end position="625"/>
    </location>
</feature>
<keyword evidence="5" id="KW-1185">Reference proteome</keyword>
<organism evidence="4 5">
    <name type="scientific">Varroa destructor</name>
    <name type="common">Honeybee mite</name>
    <dbReference type="NCBI Taxonomy" id="109461"/>
    <lineage>
        <taxon>Eukaryota</taxon>
        <taxon>Metazoa</taxon>
        <taxon>Ecdysozoa</taxon>
        <taxon>Arthropoda</taxon>
        <taxon>Chelicerata</taxon>
        <taxon>Arachnida</taxon>
        <taxon>Acari</taxon>
        <taxon>Parasitiformes</taxon>
        <taxon>Mesostigmata</taxon>
        <taxon>Gamasina</taxon>
        <taxon>Dermanyssoidea</taxon>
        <taxon>Varroidae</taxon>
        <taxon>Varroa</taxon>
    </lineage>
</organism>
<keyword evidence="1" id="KW-0175">Coiled coil</keyword>
<dbReference type="PANTHER" id="PTHR45857">
    <property type="entry name" value="FORMIN-LIKE PROTEIN"/>
    <property type="match status" value="1"/>
</dbReference>
<dbReference type="InterPro" id="IPR016024">
    <property type="entry name" value="ARM-type_fold"/>
</dbReference>
<dbReference type="KEGG" id="vde:111248224"/>
<feature type="compositionally biased region" description="Polar residues" evidence="2">
    <location>
        <begin position="202"/>
        <end position="251"/>
    </location>
</feature>
<dbReference type="AlphaFoldDB" id="A0A7M7JUL1"/>
<dbReference type="OrthoDB" id="6427809at2759"/>
<dbReference type="PANTHER" id="PTHR45857:SF9">
    <property type="entry name" value="MULTIPLE WING HAIRS, ISOFORM C"/>
    <property type="match status" value="1"/>
</dbReference>
<proteinExistence type="predicted"/>
<feature type="compositionally biased region" description="Low complexity" evidence="2">
    <location>
        <begin position="593"/>
        <end position="604"/>
    </location>
</feature>
<dbReference type="EnsemblMetazoa" id="XM_022800163">
    <property type="protein sequence ID" value="XP_022655898"/>
    <property type="gene ID" value="LOC111248224"/>
</dbReference>
<sequence>MTYKSVASYLVRDLSLRTTNNSDAVEAFVRDDFRRFVLYRLFASSLLRFRQWTRRWTNEMRSSNYWPGRSMHKCPCRSSSSSGSSDNELLTTSSEYSFSRPFAYACNSRDCWCYSSPDIGGVPRASVESAPEVVQGAVWRPPNIALICEYLDNMCTQEMGVGIYRCPVFVEDLEMTPIRGPDRGGSAGSGGGSGRVSGANGQTSRALPSSTSYIHPGSSVLSTHASQPATLMSTPPQPGRSQCNTLTRSNNPRPPYLAATDYVFYVRRQTAACQAARKNADGVHEASMEELTNFTDLMRKLKDDLKSSYSSFVEEFVTDPNDGVALLLDLLKIYRRGNQQEHLGHPLTLRNNKDRQQIIKKNMSEELDCIECIFYTLRCKKSLSKLIAHGGGMTSIASSVMSSCTVTRKFALQLMSRVIEEHPLGYQKVMDSISAVRVIHGETVRFKFLVSMLLNRSKMATGFELAALYFFNCVHIYTPSASDKVRIQNELDEVGFDITALEKNLIEKGFPSQDPVWEEVRRWKDNFLNVDHALAERKKIKSENSKLRTELELLRRALKRLEVDKISLMGIEKELKERCKGLELEVNALKKSVPVASKSSSAKSSDTEDSDHSDNTQGTNDSGRSSFKDYSHRKSRVSLRAGASTSSNSTAASPTAPSPDTQQVGHTTHQRQLSDSGDEAIDILQIPTIRPPEGFTTDCPVDPEHNVSQDSSKAAVIGYVEKVSEGPLVVTVGRASTSTNDSCFNNKISIGSNSNLKGASNVSKATTPVEAVSSGGPELLEWNYPIIPEPRVLSSSRPVSRASRAHSSATFSVASSSVASNARTMSIISNC</sequence>
<feature type="compositionally biased region" description="Gly residues" evidence="2">
    <location>
        <begin position="183"/>
        <end position="195"/>
    </location>
</feature>
<feature type="region of interest" description="Disordered" evidence="2">
    <location>
        <begin position="177"/>
        <end position="252"/>
    </location>
</feature>
<dbReference type="InterPro" id="IPR011989">
    <property type="entry name" value="ARM-like"/>
</dbReference>
<evidence type="ECO:0000256" key="1">
    <source>
        <dbReference type="SAM" id="Coils"/>
    </source>
</evidence>
<dbReference type="GO" id="GO:0030866">
    <property type="term" value="P:cortical actin cytoskeleton organization"/>
    <property type="evidence" value="ECO:0007669"/>
    <property type="project" value="TreeGrafter"/>
</dbReference>
<dbReference type="Proteomes" id="UP000594260">
    <property type="component" value="Unplaced"/>
</dbReference>
<feature type="compositionally biased region" description="Polar residues" evidence="2">
    <location>
        <begin position="660"/>
        <end position="675"/>
    </location>
</feature>
<name>A0A7M7JUL1_VARDE</name>
<dbReference type="RefSeq" id="XP_022655899.1">
    <property type="nucleotide sequence ID" value="XM_022800164.1"/>
</dbReference>
<dbReference type="EnsemblMetazoa" id="XM_022800165">
    <property type="protein sequence ID" value="XP_022655900"/>
    <property type="gene ID" value="LOC111248224"/>
</dbReference>
<dbReference type="SUPFAM" id="SSF48371">
    <property type="entry name" value="ARM repeat"/>
    <property type="match status" value="1"/>
</dbReference>
<dbReference type="GO" id="GO:0008360">
    <property type="term" value="P:regulation of cell shape"/>
    <property type="evidence" value="ECO:0007669"/>
    <property type="project" value="TreeGrafter"/>
</dbReference>
<evidence type="ECO:0000256" key="2">
    <source>
        <dbReference type="SAM" id="MobiDB-lite"/>
    </source>
</evidence>
<dbReference type="InterPro" id="IPR010472">
    <property type="entry name" value="FH3_dom"/>
</dbReference>
<protein>
    <recommendedName>
        <fullName evidence="3">Formin FH3 domain-containing protein</fullName>
    </recommendedName>
</protein>
<feature type="compositionally biased region" description="Low complexity" evidence="2">
    <location>
        <begin position="643"/>
        <end position="659"/>
    </location>
</feature>
<accession>A0A7M7JUL1</accession>